<reference evidence="1" key="1">
    <citation type="journal article" date="2015" name="Nature">
        <title>Complex archaea that bridge the gap between prokaryotes and eukaryotes.</title>
        <authorList>
            <person name="Spang A."/>
            <person name="Saw J.H."/>
            <person name="Jorgensen S.L."/>
            <person name="Zaremba-Niedzwiedzka K."/>
            <person name="Martijn J."/>
            <person name="Lind A.E."/>
            <person name="van Eijk R."/>
            <person name="Schleper C."/>
            <person name="Guy L."/>
            <person name="Ettema T.J."/>
        </authorList>
    </citation>
    <scope>NUCLEOTIDE SEQUENCE</scope>
</reference>
<dbReference type="AlphaFoldDB" id="A0A0F9SVM6"/>
<proteinExistence type="predicted"/>
<dbReference type="EMBL" id="LAZR01000352">
    <property type="protein sequence ID" value="KKN73010.1"/>
    <property type="molecule type" value="Genomic_DNA"/>
</dbReference>
<accession>A0A0F9SVM6</accession>
<evidence type="ECO:0000313" key="1">
    <source>
        <dbReference type="EMBL" id="KKN73010.1"/>
    </source>
</evidence>
<organism evidence="1">
    <name type="scientific">marine sediment metagenome</name>
    <dbReference type="NCBI Taxonomy" id="412755"/>
    <lineage>
        <taxon>unclassified sequences</taxon>
        <taxon>metagenomes</taxon>
        <taxon>ecological metagenomes</taxon>
    </lineage>
</organism>
<protein>
    <submittedName>
        <fullName evidence="1">Uncharacterized protein</fullName>
    </submittedName>
</protein>
<gene>
    <name evidence="1" type="ORF">LCGC14_0405640</name>
</gene>
<comment type="caution">
    <text evidence="1">The sequence shown here is derived from an EMBL/GenBank/DDBJ whole genome shotgun (WGS) entry which is preliminary data.</text>
</comment>
<name>A0A0F9SVM6_9ZZZZ</name>
<sequence>MGTGNPGRSPMQPVIPENKGSILMNHVSPKNLLESVHNHIKDMEECTPLDYETSDDDDDVCNSLLELCCKYIF</sequence>